<dbReference type="SUPFAM" id="SSF53271">
    <property type="entry name" value="PRTase-like"/>
    <property type="match status" value="2"/>
</dbReference>
<evidence type="ECO:0000313" key="2">
    <source>
        <dbReference type="EMBL" id="MCI0183475.1"/>
    </source>
</evidence>
<keyword evidence="3" id="KW-1185">Reference proteome</keyword>
<protein>
    <recommendedName>
        <fullName evidence="4">Phosphoribosyltransferase domain-containing protein</fullName>
    </recommendedName>
</protein>
<dbReference type="InterPro" id="IPR029057">
    <property type="entry name" value="PRTase-like"/>
</dbReference>
<dbReference type="Gene3D" id="3.40.50.2020">
    <property type="match status" value="1"/>
</dbReference>
<dbReference type="PANTHER" id="PTHR47505:SF1">
    <property type="entry name" value="DNA UTILIZATION PROTEIN YHGH"/>
    <property type="match status" value="1"/>
</dbReference>
<comment type="caution">
    <text evidence="2">The sequence shown here is derived from an EMBL/GenBank/DDBJ whole genome shotgun (WGS) entry which is preliminary data.</text>
</comment>
<evidence type="ECO:0000313" key="3">
    <source>
        <dbReference type="Proteomes" id="UP001139263"/>
    </source>
</evidence>
<dbReference type="RefSeq" id="WP_241713820.1">
    <property type="nucleotide sequence ID" value="NZ_JALBUF010000004.1"/>
</dbReference>
<dbReference type="InterPro" id="IPR051910">
    <property type="entry name" value="ComF/GntX_DNA_util-trans"/>
</dbReference>
<evidence type="ECO:0008006" key="4">
    <source>
        <dbReference type="Google" id="ProtNLM"/>
    </source>
</evidence>
<name>A0A9X2ADJ1_9BACL</name>
<comment type="similarity">
    <text evidence="1">Belongs to the ComF/GntX family.</text>
</comment>
<dbReference type="Proteomes" id="UP001139263">
    <property type="component" value="Unassembled WGS sequence"/>
</dbReference>
<evidence type="ECO:0000256" key="1">
    <source>
        <dbReference type="ARBA" id="ARBA00008007"/>
    </source>
</evidence>
<dbReference type="AlphaFoldDB" id="A0A9X2ADJ1"/>
<reference evidence="2" key="1">
    <citation type="submission" date="2022-03" db="EMBL/GenBank/DDBJ databases">
        <title>Draft Genome Sequence of Firmicute Strain S0AB, a Heterotrophic Iron/Sulfur-Oxidizing Extreme Acidophile.</title>
        <authorList>
            <person name="Vergara E."/>
            <person name="Pakostova E."/>
            <person name="Johnson D.B."/>
            <person name="Holmes D.S."/>
        </authorList>
    </citation>
    <scope>NUCLEOTIDE SEQUENCE</scope>
    <source>
        <strain evidence="2">S0AB</strain>
    </source>
</reference>
<dbReference type="PANTHER" id="PTHR47505">
    <property type="entry name" value="DNA UTILIZATION PROTEIN YHGH"/>
    <property type="match status" value="1"/>
</dbReference>
<proteinExistence type="inferred from homology"/>
<accession>A0A9X2ADJ1</accession>
<gene>
    <name evidence="2" type="ORF">MM817_01752</name>
</gene>
<organism evidence="2 3">
    <name type="scientific">Sulfoacidibacillus ferrooxidans</name>
    <dbReference type="NCBI Taxonomy" id="2005001"/>
    <lineage>
        <taxon>Bacteria</taxon>
        <taxon>Bacillati</taxon>
        <taxon>Bacillota</taxon>
        <taxon>Bacilli</taxon>
        <taxon>Bacillales</taxon>
        <taxon>Alicyclobacillaceae</taxon>
        <taxon>Sulfoacidibacillus</taxon>
    </lineage>
</organism>
<dbReference type="CDD" id="cd06223">
    <property type="entry name" value="PRTases_typeI"/>
    <property type="match status" value="1"/>
</dbReference>
<sequence length="371" mass="42199">MRMVDPLLDLFFPTQATCPLCGGVFKHIPQGVFFPPKLCDRCKQGVTENIVGLCRVCGRAGEGGLCSDCTRTPHLFLEARAFGHYDGTLERVIKGLKYQGDRRFVPILGEWIVEAYLRHYGHARDHLIVPVPMHPKKQSRRGFNQAEDLTSFLVKRLSLPCANVLEKVTLSDSQTTHSRQQRIESLQGAFALNYTNDLTYNQYALHLIEHYMVKLGLVNDGHGHKSSIAQSLAERARWREMIGNRHTNERKHQSQAISSRWHQLRTRVLQLGMVDRRSKRVPSEYQHLDRGSSKAKMMDRWTHSKADEVNHKQYRLAGHLYKREAFIRRLIEGQSILLIDDVLTTGGTADACAEVLYQAGAVGVHVLTIAR</sequence>
<dbReference type="InterPro" id="IPR000836">
    <property type="entry name" value="PRTase_dom"/>
</dbReference>
<dbReference type="EMBL" id="JALBUF010000004">
    <property type="protein sequence ID" value="MCI0183475.1"/>
    <property type="molecule type" value="Genomic_DNA"/>
</dbReference>